<evidence type="ECO:0000313" key="2">
    <source>
        <dbReference type="EMBL" id="KAK1749481.1"/>
    </source>
</evidence>
<evidence type="ECO:0000313" key="3">
    <source>
        <dbReference type="Proteomes" id="UP001239445"/>
    </source>
</evidence>
<dbReference type="Proteomes" id="UP001239445">
    <property type="component" value="Unassembled WGS sequence"/>
</dbReference>
<sequence length="194" mass="22436">MSYSCVKLLCRLLYQVVLRCLLACIIVFIDRQIVKRRDLIIQWGRRTEDMLHIPRCLRVFDDTKNRAIRAAARMTFAAGFGMKVGWLVYISQPAGRWRNRTCLILIVIYPAFMTLFLVLEWLPSVPARRRLESRVAACEKVADMEVNYTEASNTEVGETGLWDSIMGFLALRYIYGFSYARLALELVLMLCVPI</sequence>
<dbReference type="EMBL" id="MU839857">
    <property type="protein sequence ID" value="KAK1749481.1"/>
    <property type="molecule type" value="Genomic_DNA"/>
</dbReference>
<reference evidence="2" key="1">
    <citation type="submission" date="2023-06" db="EMBL/GenBank/DDBJ databases">
        <title>Genome-scale phylogeny and comparative genomics of the fungal order Sordariales.</title>
        <authorList>
            <consortium name="Lawrence Berkeley National Laboratory"/>
            <person name="Hensen N."/>
            <person name="Bonometti L."/>
            <person name="Westerberg I."/>
            <person name="Brannstrom I.O."/>
            <person name="Guillou S."/>
            <person name="Cros-Aarteil S."/>
            <person name="Calhoun S."/>
            <person name="Haridas S."/>
            <person name="Kuo A."/>
            <person name="Mondo S."/>
            <person name="Pangilinan J."/>
            <person name="Riley R."/>
            <person name="Labutti K."/>
            <person name="Andreopoulos B."/>
            <person name="Lipzen A."/>
            <person name="Chen C."/>
            <person name="Yanf M."/>
            <person name="Daum C."/>
            <person name="Ng V."/>
            <person name="Clum A."/>
            <person name="Steindorff A."/>
            <person name="Ohm R."/>
            <person name="Martin F."/>
            <person name="Silar P."/>
            <person name="Natvig D."/>
            <person name="Lalanne C."/>
            <person name="Gautier V."/>
            <person name="Ament-Velasquez S.L."/>
            <person name="Kruys A."/>
            <person name="Hutchinson M.I."/>
            <person name="Powell A.J."/>
            <person name="Barry K."/>
            <person name="Miller A.N."/>
            <person name="Grigoriev I.V."/>
            <person name="Debuchy R."/>
            <person name="Gladieux P."/>
            <person name="Thoren M.H."/>
            <person name="Johannesson H."/>
        </authorList>
    </citation>
    <scope>NUCLEOTIDE SEQUENCE</scope>
    <source>
        <strain evidence="2">PSN4</strain>
    </source>
</reference>
<gene>
    <name evidence="2" type="ORF">QBC47DRAFT_441679</name>
</gene>
<organism evidence="2 3">
    <name type="scientific">Echria macrotheca</name>
    <dbReference type="NCBI Taxonomy" id="438768"/>
    <lineage>
        <taxon>Eukaryota</taxon>
        <taxon>Fungi</taxon>
        <taxon>Dikarya</taxon>
        <taxon>Ascomycota</taxon>
        <taxon>Pezizomycotina</taxon>
        <taxon>Sordariomycetes</taxon>
        <taxon>Sordariomycetidae</taxon>
        <taxon>Sordariales</taxon>
        <taxon>Schizotheciaceae</taxon>
        <taxon>Echria</taxon>
    </lineage>
</organism>
<accession>A0AAJ0B4Z1</accession>
<dbReference type="AlphaFoldDB" id="A0AAJ0B4Z1"/>
<keyword evidence="1" id="KW-0812">Transmembrane</keyword>
<feature type="transmembrane region" description="Helical" evidence="1">
    <location>
        <begin position="102"/>
        <end position="122"/>
    </location>
</feature>
<name>A0AAJ0B4Z1_9PEZI</name>
<feature type="transmembrane region" description="Helical" evidence="1">
    <location>
        <begin position="70"/>
        <end position="90"/>
    </location>
</feature>
<keyword evidence="1" id="KW-0472">Membrane</keyword>
<proteinExistence type="predicted"/>
<keyword evidence="3" id="KW-1185">Reference proteome</keyword>
<keyword evidence="1" id="KW-1133">Transmembrane helix</keyword>
<protein>
    <submittedName>
        <fullName evidence="2">Uncharacterized protein</fullName>
    </submittedName>
</protein>
<feature type="transmembrane region" description="Helical" evidence="1">
    <location>
        <begin position="12"/>
        <end position="29"/>
    </location>
</feature>
<evidence type="ECO:0000256" key="1">
    <source>
        <dbReference type="SAM" id="Phobius"/>
    </source>
</evidence>
<comment type="caution">
    <text evidence="2">The sequence shown here is derived from an EMBL/GenBank/DDBJ whole genome shotgun (WGS) entry which is preliminary data.</text>
</comment>